<gene>
    <name evidence="1" type="ORF">EPI10_014259</name>
</gene>
<dbReference type="PANTHER" id="PTHR35121">
    <property type="entry name" value="HOMEODOMAIN PROTEIN 8, PUTATIVE-RELATED"/>
    <property type="match status" value="1"/>
</dbReference>
<proteinExistence type="predicted"/>
<sequence>MAVGLSDGLFRSIYEGCLSSCDIVIKRRPYHRNCGCALHNKSRQSCLHKFSKSTNVSYPIRRIWNEGCLALDAATMASPSSSPCITSFHKALKQPLELCKEEEDDDYEDNYYMAKLWN</sequence>
<keyword evidence="2" id="KW-1185">Reference proteome</keyword>
<evidence type="ECO:0000313" key="2">
    <source>
        <dbReference type="Proteomes" id="UP000325315"/>
    </source>
</evidence>
<evidence type="ECO:0000313" key="1">
    <source>
        <dbReference type="EMBL" id="KAA3468358.1"/>
    </source>
</evidence>
<protein>
    <submittedName>
        <fullName evidence="1">Zinc finger, SWIM-type</fullName>
    </submittedName>
</protein>
<dbReference type="Proteomes" id="UP000325315">
    <property type="component" value="Unassembled WGS sequence"/>
</dbReference>
<comment type="caution">
    <text evidence="1">The sequence shown here is derived from an EMBL/GenBank/DDBJ whole genome shotgun (WGS) entry which is preliminary data.</text>
</comment>
<dbReference type="PANTHER" id="PTHR35121:SF2">
    <property type="entry name" value="SWIM-TYPE DOMAIN-CONTAINING PROTEIN"/>
    <property type="match status" value="1"/>
</dbReference>
<dbReference type="AlphaFoldDB" id="A0A5B6VH49"/>
<name>A0A5B6VH49_9ROSI</name>
<dbReference type="OrthoDB" id="1696465at2759"/>
<organism evidence="1 2">
    <name type="scientific">Gossypium australe</name>
    <dbReference type="NCBI Taxonomy" id="47621"/>
    <lineage>
        <taxon>Eukaryota</taxon>
        <taxon>Viridiplantae</taxon>
        <taxon>Streptophyta</taxon>
        <taxon>Embryophyta</taxon>
        <taxon>Tracheophyta</taxon>
        <taxon>Spermatophyta</taxon>
        <taxon>Magnoliopsida</taxon>
        <taxon>eudicotyledons</taxon>
        <taxon>Gunneridae</taxon>
        <taxon>Pentapetalae</taxon>
        <taxon>rosids</taxon>
        <taxon>malvids</taxon>
        <taxon>Malvales</taxon>
        <taxon>Malvaceae</taxon>
        <taxon>Malvoideae</taxon>
        <taxon>Gossypium</taxon>
    </lineage>
</organism>
<reference evidence="2" key="1">
    <citation type="journal article" date="2019" name="Plant Biotechnol. J.">
        <title>Genome sequencing of the Australian wild diploid species Gossypium australe highlights disease resistance and delayed gland morphogenesis.</title>
        <authorList>
            <person name="Cai Y."/>
            <person name="Cai X."/>
            <person name="Wang Q."/>
            <person name="Wang P."/>
            <person name="Zhang Y."/>
            <person name="Cai C."/>
            <person name="Xu Y."/>
            <person name="Wang K."/>
            <person name="Zhou Z."/>
            <person name="Wang C."/>
            <person name="Geng S."/>
            <person name="Li B."/>
            <person name="Dong Q."/>
            <person name="Hou Y."/>
            <person name="Wang H."/>
            <person name="Ai P."/>
            <person name="Liu Z."/>
            <person name="Yi F."/>
            <person name="Sun M."/>
            <person name="An G."/>
            <person name="Cheng J."/>
            <person name="Zhang Y."/>
            <person name="Shi Q."/>
            <person name="Xie Y."/>
            <person name="Shi X."/>
            <person name="Chang Y."/>
            <person name="Huang F."/>
            <person name="Chen Y."/>
            <person name="Hong S."/>
            <person name="Mi L."/>
            <person name="Sun Q."/>
            <person name="Zhang L."/>
            <person name="Zhou B."/>
            <person name="Peng R."/>
            <person name="Zhang X."/>
            <person name="Liu F."/>
        </authorList>
    </citation>
    <scope>NUCLEOTIDE SEQUENCE [LARGE SCALE GENOMIC DNA]</scope>
    <source>
        <strain evidence="2">cv. PA1801</strain>
    </source>
</reference>
<accession>A0A5B6VH49</accession>
<dbReference type="EMBL" id="SMMG02000006">
    <property type="protein sequence ID" value="KAA3468358.1"/>
    <property type="molecule type" value="Genomic_DNA"/>
</dbReference>